<dbReference type="Proteomes" id="UP000572407">
    <property type="component" value="Unassembled WGS sequence"/>
</dbReference>
<gene>
    <name evidence="1" type="ORF">FHK92_20015</name>
</gene>
<organism evidence="1 2">
    <name type="scientific">Pseudomonas brassicacearum subsp. neoaurantiaca</name>
    <dbReference type="NCBI Taxonomy" id="494916"/>
    <lineage>
        <taxon>Bacteria</taxon>
        <taxon>Pseudomonadati</taxon>
        <taxon>Pseudomonadota</taxon>
        <taxon>Gammaproteobacteria</taxon>
        <taxon>Pseudomonadales</taxon>
        <taxon>Pseudomonadaceae</taxon>
        <taxon>Pseudomonas</taxon>
    </lineage>
</organism>
<accession>A0A7V8UEF7</accession>
<name>A0A7V8UEF7_9PSED</name>
<evidence type="ECO:0000313" key="2">
    <source>
        <dbReference type="Proteomes" id="UP000572407"/>
    </source>
</evidence>
<evidence type="ECO:0000313" key="1">
    <source>
        <dbReference type="EMBL" id="MBA1380060.1"/>
    </source>
</evidence>
<protein>
    <submittedName>
        <fullName evidence="1">Uncharacterized protein</fullName>
    </submittedName>
</protein>
<comment type="caution">
    <text evidence="1">The sequence shown here is derived from an EMBL/GenBank/DDBJ whole genome shotgun (WGS) entry which is preliminary data.</text>
</comment>
<proteinExistence type="predicted"/>
<reference evidence="1 2" key="1">
    <citation type="submission" date="2019-06" db="EMBL/GenBank/DDBJ databases">
        <title>Analysis of the biodiversity of Brassica napus bacterial endophytes for the selection of potential efficient biofertilizers for rapeseed crops.</title>
        <authorList>
            <person name="Jimenez-Gomez A."/>
            <person name="Saati-Santamaria Z."/>
            <person name="Menendez E."/>
            <person name="Rivas R."/>
            <person name="Mateos P.F."/>
            <person name="Velazquez E."/>
            <person name="Garcia-Fraile P."/>
        </authorList>
    </citation>
    <scope>NUCLEOTIDE SEQUENCE [LARGE SCALE GENOMIC DNA]</scope>
    <source>
        <strain evidence="1 2">CDVBN10</strain>
    </source>
</reference>
<dbReference type="EMBL" id="VDLV01000036">
    <property type="protein sequence ID" value="MBA1380060.1"/>
    <property type="molecule type" value="Genomic_DNA"/>
</dbReference>
<dbReference type="AlphaFoldDB" id="A0A7V8UEF7"/>
<sequence length="73" mass="7914">MGASLLAIASDQAAFMLTDTPLSRASSLPQGGVVLIRNLRCLEKCMARINRFCNLISVDHLFRMAGFIVLTSS</sequence>